<protein>
    <submittedName>
        <fullName evidence="2">Phosphatidylglycerophosphatase A</fullName>
    </submittedName>
</protein>
<dbReference type="GO" id="GO:0006629">
    <property type="term" value="P:lipid metabolic process"/>
    <property type="evidence" value="ECO:0007669"/>
    <property type="project" value="InterPro"/>
</dbReference>
<organism evidence="2 3">
    <name type="scientific">Limosilactobacillus mucosae DSM 13345</name>
    <dbReference type="NCBI Taxonomy" id="1423771"/>
    <lineage>
        <taxon>Bacteria</taxon>
        <taxon>Bacillati</taxon>
        <taxon>Bacillota</taxon>
        <taxon>Bacilli</taxon>
        <taxon>Lactobacillales</taxon>
        <taxon>Lactobacillaceae</taxon>
        <taxon>Limosilactobacillus</taxon>
    </lineage>
</organism>
<dbReference type="PATRIC" id="fig|1423771.3.peg.594"/>
<dbReference type="Gene3D" id="1.10.3760.10">
    <property type="entry name" value="PgpA-like"/>
    <property type="match status" value="1"/>
</dbReference>
<evidence type="ECO:0000313" key="3">
    <source>
        <dbReference type="Proteomes" id="UP000050901"/>
    </source>
</evidence>
<dbReference type="EMBL" id="AZEQ01000014">
    <property type="protein sequence ID" value="KRL25116.1"/>
    <property type="molecule type" value="Genomic_DNA"/>
</dbReference>
<accession>A0A0R1NZN0</accession>
<dbReference type="Pfam" id="PF04608">
    <property type="entry name" value="PgpA"/>
    <property type="match status" value="1"/>
</dbReference>
<reference evidence="2 3" key="1">
    <citation type="journal article" date="2015" name="Genome Announc.">
        <title>Expanding the biotechnology potential of lactobacilli through comparative genomics of 213 strains and associated genera.</title>
        <authorList>
            <person name="Sun Z."/>
            <person name="Harris H.M."/>
            <person name="McCann A."/>
            <person name="Guo C."/>
            <person name="Argimon S."/>
            <person name="Zhang W."/>
            <person name="Yang X."/>
            <person name="Jeffery I.B."/>
            <person name="Cooney J.C."/>
            <person name="Kagawa T.F."/>
            <person name="Liu W."/>
            <person name="Song Y."/>
            <person name="Salvetti E."/>
            <person name="Wrobel A."/>
            <person name="Rasinkangas P."/>
            <person name="Parkhill J."/>
            <person name="Rea M.C."/>
            <person name="O'Sullivan O."/>
            <person name="Ritari J."/>
            <person name="Douillard F.P."/>
            <person name="Paul Ross R."/>
            <person name="Yang R."/>
            <person name="Briner A.E."/>
            <person name="Felis G.E."/>
            <person name="de Vos W.M."/>
            <person name="Barrangou R."/>
            <person name="Klaenhammer T.R."/>
            <person name="Caufield P.W."/>
            <person name="Cui Y."/>
            <person name="Zhang H."/>
            <person name="O'Toole P.W."/>
        </authorList>
    </citation>
    <scope>NUCLEOTIDE SEQUENCE [LARGE SCALE GENOMIC DNA]</scope>
    <source>
        <strain evidence="2 3">DSM 13345</strain>
    </source>
</reference>
<dbReference type="Proteomes" id="UP000050901">
    <property type="component" value="Unassembled WGS sequence"/>
</dbReference>
<gene>
    <name evidence="2" type="ORF">FC47_GL000585</name>
</gene>
<dbReference type="SUPFAM" id="SSF101307">
    <property type="entry name" value="YutG-like"/>
    <property type="match status" value="1"/>
</dbReference>
<dbReference type="PIRSF" id="PIRSF019587">
    <property type="entry name" value="PGPase"/>
    <property type="match status" value="1"/>
</dbReference>
<dbReference type="GO" id="GO:0008962">
    <property type="term" value="F:phosphatidylglycerophosphatase activity"/>
    <property type="evidence" value="ECO:0007669"/>
    <property type="project" value="InterPro"/>
</dbReference>
<dbReference type="InterPro" id="IPR007686">
    <property type="entry name" value="YutG/PgpA"/>
</dbReference>
<feature type="domain" description="YutG/PgpA" evidence="1">
    <location>
        <begin position="53"/>
        <end position="165"/>
    </location>
</feature>
<comment type="caution">
    <text evidence="2">The sequence shown here is derived from an EMBL/GenBank/DDBJ whole genome shotgun (WGS) entry which is preliminary data.</text>
</comment>
<evidence type="ECO:0000259" key="1">
    <source>
        <dbReference type="Pfam" id="PF04608"/>
    </source>
</evidence>
<dbReference type="InterPro" id="IPR026038">
    <property type="entry name" value="Put_PGPase"/>
</dbReference>
<dbReference type="CDD" id="cd06971">
    <property type="entry name" value="PgpA"/>
    <property type="match status" value="1"/>
</dbReference>
<evidence type="ECO:0000313" key="2">
    <source>
        <dbReference type="EMBL" id="KRL25116.1"/>
    </source>
</evidence>
<name>A0A0R1NZN0_LIMMU</name>
<dbReference type="AlphaFoldDB" id="A0A0R1NZN0"/>
<dbReference type="InterPro" id="IPR036681">
    <property type="entry name" value="PgpA-like_sf"/>
</dbReference>
<proteinExistence type="predicted"/>
<sequence length="168" mass="19012">MKILLTKDFKYPDTKAHEFVITRLKERGVDLHQLAKIAFDLQQQFIPELTEADCYEELLNVMHKRELLNNAMVALELDRLAEENQIKEPLLSIIRKDAGVFGVDEALALQISDIYGTIGATNFGYLDRVKYGIIKSFDTDENHINTFIDDLLGAIVAAVCGKIAHKYA</sequence>